<name>A0ABZ3DN27_9BURK</name>
<sequence>MDATQRPKGGPLAKLAGLWANEPEFLNWMHAIGQPAAAGRRSRVHPRTLRHREPRISRSRRTREGPFRSVRSRPIREVSRRGRDAIKIKFAHRTTMTPDQSQQIEELLLTWYRWQIRQSHAVQLAHFYRPEDRTCRGYDTPMNDEELDERADEWIENQMSEQVQLCVDRLTIEQRAAVSVSMRNKECGANVWSNGRAGAQHATYQAAKVALLPMFISKFLIKIGEVA</sequence>
<organism evidence="2 3">
    <name type="scientific">Burkholderia arboris</name>
    <dbReference type="NCBI Taxonomy" id="488730"/>
    <lineage>
        <taxon>Bacteria</taxon>
        <taxon>Pseudomonadati</taxon>
        <taxon>Pseudomonadota</taxon>
        <taxon>Betaproteobacteria</taxon>
        <taxon>Burkholderiales</taxon>
        <taxon>Burkholderiaceae</taxon>
        <taxon>Burkholderia</taxon>
        <taxon>Burkholderia cepacia complex</taxon>
    </lineage>
</organism>
<protein>
    <submittedName>
        <fullName evidence="2">Uncharacterized protein</fullName>
    </submittedName>
</protein>
<evidence type="ECO:0000256" key="1">
    <source>
        <dbReference type="SAM" id="MobiDB-lite"/>
    </source>
</evidence>
<accession>A0ABZ3DN27</accession>
<feature type="region of interest" description="Disordered" evidence="1">
    <location>
        <begin position="53"/>
        <end position="78"/>
    </location>
</feature>
<keyword evidence="3" id="KW-1185">Reference proteome</keyword>
<evidence type="ECO:0000313" key="3">
    <source>
        <dbReference type="Proteomes" id="UP001448498"/>
    </source>
</evidence>
<dbReference type="EMBL" id="CP109822">
    <property type="protein sequence ID" value="XAE50586.1"/>
    <property type="molecule type" value="Genomic_DNA"/>
</dbReference>
<proteinExistence type="predicted"/>
<dbReference type="Proteomes" id="UP001448498">
    <property type="component" value="Chromosome 3"/>
</dbReference>
<evidence type="ECO:0000313" key="2">
    <source>
        <dbReference type="EMBL" id="XAE50586.1"/>
    </source>
</evidence>
<reference evidence="2 3" key="1">
    <citation type="submission" date="2022-10" db="EMBL/GenBank/DDBJ databases">
        <title>Genomic of Burkholderia cepacia PN-1.</title>
        <authorList>
            <person name="Yang Y."/>
            <person name="Guan H."/>
            <person name="Huang J."/>
        </authorList>
    </citation>
    <scope>NUCLEOTIDE SEQUENCE [LARGE SCALE GENOMIC DNA]</scope>
    <source>
        <strain evidence="2 3">PN-1</strain>
    </source>
</reference>
<dbReference type="RefSeq" id="WP_342705170.1">
    <property type="nucleotide sequence ID" value="NZ_CP109822.1"/>
</dbReference>
<gene>
    <name evidence="2" type="ORF">OHZ10_29285</name>
</gene>